<dbReference type="InterPro" id="IPR011009">
    <property type="entry name" value="Kinase-like_dom_sf"/>
</dbReference>
<feature type="compositionally biased region" description="Low complexity" evidence="4">
    <location>
        <begin position="479"/>
        <end position="495"/>
    </location>
</feature>
<dbReference type="PROSITE" id="PS50011">
    <property type="entry name" value="PROTEIN_KINASE_DOM"/>
    <property type="match status" value="1"/>
</dbReference>
<gene>
    <name evidence="6" type="ORF">DM01DRAFT_1407746</name>
</gene>
<dbReference type="STRING" id="101127.A0A1X2GH48"/>
<comment type="caution">
    <text evidence="6">The sequence shown here is derived from an EMBL/GenBank/DDBJ whole genome shotgun (WGS) entry which is preliminary data.</text>
</comment>
<feature type="region of interest" description="Disordered" evidence="4">
    <location>
        <begin position="392"/>
        <end position="505"/>
    </location>
</feature>
<dbReference type="PANTHER" id="PTHR48014">
    <property type="entry name" value="SERINE/THREONINE-PROTEIN KINASE FRAY2"/>
    <property type="match status" value="1"/>
</dbReference>
<feature type="coiled-coil region" evidence="3">
    <location>
        <begin position="860"/>
        <end position="894"/>
    </location>
</feature>
<evidence type="ECO:0000256" key="1">
    <source>
        <dbReference type="ARBA" id="ARBA00008874"/>
    </source>
</evidence>
<feature type="compositionally biased region" description="Low complexity" evidence="4">
    <location>
        <begin position="943"/>
        <end position="954"/>
    </location>
</feature>
<evidence type="ECO:0000256" key="4">
    <source>
        <dbReference type="SAM" id="MobiDB-lite"/>
    </source>
</evidence>
<evidence type="ECO:0000256" key="2">
    <source>
        <dbReference type="PROSITE-ProRule" id="PRU10141"/>
    </source>
</evidence>
<keyword evidence="7" id="KW-1185">Reference proteome</keyword>
<dbReference type="GO" id="GO:0005524">
    <property type="term" value="F:ATP binding"/>
    <property type="evidence" value="ECO:0007669"/>
    <property type="project" value="UniProtKB-UniRule"/>
</dbReference>
<feature type="region of interest" description="Disordered" evidence="4">
    <location>
        <begin position="943"/>
        <end position="1004"/>
    </location>
</feature>
<dbReference type="SMART" id="SM00220">
    <property type="entry name" value="S_TKc"/>
    <property type="match status" value="1"/>
</dbReference>
<feature type="compositionally biased region" description="Polar residues" evidence="4">
    <location>
        <begin position="496"/>
        <end position="505"/>
    </location>
</feature>
<dbReference type="GO" id="GO:0043539">
    <property type="term" value="F:protein serine/threonine kinase activator activity"/>
    <property type="evidence" value="ECO:0007669"/>
    <property type="project" value="InterPro"/>
</dbReference>
<dbReference type="AlphaFoldDB" id="A0A1X2GH48"/>
<keyword evidence="6" id="KW-0808">Transferase</keyword>
<keyword evidence="2" id="KW-0067">ATP-binding</keyword>
<dbReference type="InterPro" id="IPR047173">
    <property type="entry name" value="STRAD_A/B-like"/>
</dbReference>
<evidence type="ECO:0000256" key="3">
    <source>
        <dbReference type="SAM" id="Coils"/>
    </source>
</evidence>
<keyword evidence="6" id="KW-0418">Kinase</keyword>
<dbReference type="GO" id="GO:0004672">
    <property type="term" value="F:protein kinase activity"/>
    <property type="evidence" value="ECO:0007669"/>
    <property type="project" value="InterPro"/>
</dbReference>
<comment type="similarity">
    <text evidence="1">Belongs to the protein kinase superfamily. STE Ser/Thr protein kinase family. STE20 subfamily.</text>
</comment>
<dbReference type="Pfam" id="PF00069">
    <property type="entry name" value="Pkinase"/>
    <property type="match status" value="1"/>
</dbReference>
<feature type="binding site" evidence="2">
    <location>
        <position position="107"/>
    </location>
    <ligand>
        <name>ATP</name>
        <dbReference type="ChEBI" id="CHEBI:30616"/>
    </ligand>
</feature>
<organism evidence="6 7">
    <name type="scientific">Hesseltinella vesiculosa</name>
    <dbReference type="NCBI Taxonomy" id="101127"/>
    <lineage>
        <taxon>Eukaryota</taxon>
        <taxon>Fungi</taxon>
        <taxon>Fungi incertae sedis</taxon>
        <taxon>Mucoromycota</taxon>
        <taxon>Mucoromycotina</taxon>
        <taxon>Mucoromycetes</taxon>
        <taxon>Mucorales</taxon>
        <taxon>Cunninghamellaceae</taxon>
        <taxon>Hesseltinella</taxon>
    </lineage>
</organism>
<dbReference type="SUPFAM" id="SSF56112">
    <property type="entry name" value="Protein kinase-like (PK-like)"/>
    <property type="match status" value="1"/>
</dbReference>
<proteinExistence type="inferred from homology"/>
<protein>
    <submittedName>
        <fullName evidence="6">Kinase-like protein</fullName>
    </submittedName>
</protein>
<feature type="compositionally biased region" description="Polar residues" evidence="4">
    <location>
        <begin position="405"/>
        <end position="415"/>
    </location>
</feature>
<reference evidence="6 7" key="1">
    <citation type="submission" date="2016-07" db="EMBL/GenBank/DDBJ databases">
        <title>Pervasive Adenine N6-methylation of Active Genes in Fungi.</title>
        <authorList>
            <consortium name="DOE Joint Genome Institute"/>
            <person name="Mondo S.J."/>
            <person name="Dannebaum R.O."/>
            <person name="Kuo R.C."/>
            <person name="Labutti K."/>
            <person name="Haridas S."/>
            <person name="Kuo A."/>
            <person name="Salamov A."/>
            <person name="Ahrendt S.R."/>
            <person name="Lipzen A."/>
            <person name="Sullivan W."/>
            <person name="Andreopoulos W.B."/>
            <person name="Clum A."/>
            <person name="Lindquist E."/>
            <person name="Daum C."/>
            <person name="Ramamoorthy G.K."/>
            <person name="Gryganskyi A."/>
            <person name="Culley D."/>
            <person name="Magnuson J.K."/>
            <person name="James T.Y."/>
            <person name="O'Malley M.A."/>
            <person name="Stajich J.E."/>
            <person name="Spatafora J.W."/>
            <person name="Visel A."/>
            <person name="Grigoriev I.V."/>
        </authorList>
    </citation>
    <scope>NUCLEOTIDE SEQUENCE [LARGE SCALE GENOMIC DNA]</scope>
    <source>
        <strain evidence="6 7">NRRL 3301</strain>
    </source>
</reference>
<feature type="compositionally biased region" description="Polar residues" evidence="4">
    <location>
        <begin position="813"/>
        <end position="832"/>
    </location>
</feature>
<evidence type="ECO:0000259" key="5">
    <source>
        <dbReference type="PROSITE" id="PS50011"/>
    </source>
</evidence>
<evidence type="ECO:0000313" key="7">
    <source>
        <dbReference type="Proteomes" id="UP000242146"/>
    </source>
</evidence>
<dbReference type="FunFam" id="1.10.510.10:FF:000947">
    <property type="entry name" value="serine/threonine-protein kinase OSR1"/>
    <property type="match status" value="1"/>
</dbReference>
<dbReference type="Proteomes" id="UP000242146">
    <property type="component" value="Unassembled WGS sequence"/>
</dbReference>
<sequence>MPSSKSSSCSNSRTNSPPESPLSRSRSNSVKKNVWPDSPNLQHSHLRNHYDHILSRLPSLHHHDDDNTFDLSNKPADYALKEPIGYGSSAVVYEAIYKPTQRRVAIKVIDLDMFERNQIDELRRETALMALSKHPNVLRVCGSYVQGSKLHIVTPFLSAGSCLDIMKSSFPDGFDEVSIVAILKQALEALLYLHKNGHIHRDVKAGNLLMDESGTVQLADFGVSSSLTENSEVRKTFVGTPCWMAPEVMEQSGYDFKADIWSFGITAIELATGHAPFAKYPPMKVLMMTLSNDPPTLPRETASHKFSKMFQDMVESCLRKDPKKRQVLHKKITGQLTFCSRPTAEKLLANPFFKQARKKEYLTKTILAHVPALDKRPHKRVPQKHISFEAADQWDFDNESDGDTESTSTAANNNHKPSKKHISFGNVVIKNPSTSSTSSNVGSQPSSPVMPHASPKAASPDLVMPTPQRKSRFIINDPNQTNTSTETTNGSTTLSQRSTSSINEQSIPRVTAAMFSPEQATLTSEVKKGRFSVNSTGSARSMSAAPIPNAPANGSNHAVFAVPHPPESSSATVGTLSTPAYASQFAQPPLDTATIPIPVPILDNGSTPNAVSSAPNDIRPAPVSRVGSNDSIRKSRFAVHVDTSSTGPGPSTPSKPHIAAVEIHRQTSKAGRFSIESEDHSSHSSADLTKKKSRFHISDAHDSPPLSSTSSSVYSPNSSLSRGAKLLPDPTLPNVVYAHMENLYKQTETQRILLQDLLTNLSLLPAQHAPSSTPAPPAASASAANWFHHFQHPTNPAAPASAIAHHFAPQHSQAFPSSAPTMSNLSGSTISSPAAHGVPLPHTSTRNRSPSIHTDMIATMDHLHNLLQTSQREKDRLLRENEALKKELDKYKRTSSKNITSPLATAIPVHPKQANGLMIEEAAVDPLPPAPLYQSSLSSAIRSHSISSPGHDSSLLQDPAHTHPNGTKSNPPTAPCSPHLLPTQDPLLPTPSSSSTPHPPAPES</sequence>
<keyword evidence="3" id="KW-0175">Coiled coil</keyword>
<feature type="compositionally biased region" description="Low complexity" evidence="4">
    <location>
        <begin position="1"/>
        <end position="28"/>
    </location>
</feature>
<feature type="compositionally biased region" description="Acidic residues" evidence="4">
    <location>
        <begin position="392"/>
        <end position="404"/>
    </location>
</feature>
<dbReference type="InterPro" id="IPR000719">
    <property type="entry name" value="Prot_kinase_dom"/>
</dbReference>
<feature type="region of interest" description="Disordered" evidence="4">
    <location>
        <begin position="1"/>
        <end position="42"/>
    </location>
</feature>
<feature type="region of interest" description="Disordered" evidence="4">
    <location>
        <begin position="668"/>
        <end position="726"/>
    </location>
</feature>
<dbReference type="OrthoDB" id="248923at2759"/>
<keyword evidence="2" id="KW-0547">Nucleotide-binding</keyword>
<feature type="compositionally biased region" description="Low complexity" evidence="4">
    <location>
        <begin position="978"/>
        <end position="996"/>
    </location>
</feature>
<dbReference type="Gene3D" id="1.10.510.10">
    <property type="entry name" value="Transferase(Phosphotransferase) domain 1"/>
    <property type="match status" value="1"/>
</dbReference>
<dbReference type="Gene3D" id="3.30.200.20">
    <property type="entry name" value="Phosphorylase Kinase, domain 1"/>
    <property type="match status" value="1"/>
</dbReference>
<dbReference type="PANTHER" id="PTHR48014:SF21">
    <property type="entry name" value="SERINE_THREONINE-PROTEIN KINASE FRAY2"/>
    <property type="match status" value="1"/>
</dbReference>
<accession>A0A1X2GH48</accession>
<feature type="compositionally biased region" description="Low complexity" evidence="4">
    <location>
        <begin position="703"/>
        <end position="721"/>
    </location>
</feature>
<feature type="compositionally biased region" description="Low complexity" evidence="4">
    <location>
        <begin position="431"/>
        <end position="449"/>
    </location>
</feature>
<feature type="domain" description="Protein kinase" evidence="5">
    <location>
        <begin position="78"/>
        <end position="353"/>
    </location>
</feature>
<feature type="region of interest" description="Disordered" evidence="4">
    <location>
        <begin position="813"/>
        <end position="850"/>
    </location>
</feature>
<feature type="region of interest" description="Disordered" evidence="4">
    <location>
        <begin position="608"/>
        <end position="634"/>
    </location>
</feature>
<dbReference type="InterPro" id="IPR017441">
    <property type="entry name" value="Protein_kinase_ATP_BS"/>
</dbReference>
<dbReference type="EMBL" id="MCGT01000015">
    <property type="protein sequence ID" value="ORX53602.1"/>
    <property type="molecule type" value="Genomic_DNA"/>
</dbReference>
<evidence type="ECO:0000313" key="6">
    <source>
        <dbReference type="EMBL" id="ORX53602.1"/>
    </source>
</evidence>
<name>A0A1X2GH48_9FUNG</name>
<dbReference type="PROSITE" id="PS00107">
    <property type="entry name" value="PROTEIN_KINASE_ATP"/>
    <property type="match status" value="1"/>
</dbReference>